<keyword evidence="6" id="KW-0670">Pyruvate</keyword>
<keyword evidence="7" id="KW-1185">Reference proteome</keyword>
<dbReference type="PANTHER" id="PTHR43452">
    <property type="entry name" value="PYRUVATE DECARBOXYLASE"/>
    <property type="match status" value="1"/>
</dbReference>
<proteinExistence type="inferred from homology"/>
<evidence type="ECO:0000313" key="6">
    <source>
        <dbReference type="EMBL" id="GER36426.1"/>
    </source>
</evidence>
<comment type="caution">
    <text evidence="6">The sequence shown here is derived from an EMBL/GenBank/DDBJ whole genome shotgun (WGS) entry which is preliminary data.</text>
</comment>
<evidence type="ECO:0000256" key="3">
    <source>
        <dbReference type="ARBA" id="ARBA00022723"/>
    </source>
</evidence>
<keyword evidence="4" id="KW-0460">Magnesium</keyword>
<accession>A0A5A7PUW0</accession>
<dbReference type="OrthoDB" id="1726300at2759"/>
<reference evidence="7" key="1">
    <citation type="journal article" date="2019" name="Curr. Biol.">
        <title>Genome Sequence of Striga asiatica Provides Insight into the Evolution of Plant Parasitism.</title>
        <authorList>
            <person name="Yoshida S."/>
            <person name="Kim S."/>
            <person name="Wafula E.K."/>
            <person name="Tanskanen J."/>
            <person name="Kim Y.M."/>
            <person name="Honaas L."/>
            <person name="Yang Z."/>
            <person name="Spallek T."/>
            <person name="Conn C.E."/>
            <person name="Ichihashi Y."/>
            <person name="Cheong K."/>
            <person name="Cui S."/>
            <person name="Der J.P."/>
            <person name="Gundlach H."/>
            <person name="Jiao Y."/>
            <person name="Hori C."/>
            <person name="Ishida J.K."/>
            <person name="Kasahara H."/>
            <person name="Kiba T."/>
            <person name="Kim M.S."/>
            <person name="Koo N."/>
            <person name="Laohavisit A."/>
            <person name="Lee Y.H."/>
            <person name="Lumba S."/>
            <person name="McCourt P."/>
            <person name="Mortimer J.C."/>
            <person name="Mutuku J.M."/>
            <person name="Nomura T."/>
            <person name="Sasaki-Sekimoto Y."/>
            <person name="Seto Y."/>
            <person name="Wang Y."/>
            <person name="Wakatake T."/>
            <person name="Sakakibara H."/>
            <person name="Demura T."/>
            <person name="Yamaguchi S."/>
            <person name="Yoneyama K."/>
            <person name="Manabe R.I."/>
            <person name="Nelson D.C."/>
            <person name="Schulman A.H."/>
            <person name="Timko M.P."/>
            <person name="dePamphilis C.W."/>
            <person name="Choi D."/>
            <person name="Shirasu K."/>
        </authorList>
    </citation>
    <scope>NUCLEOTIDE SEQUENCE [LARGE SCALE GENOMIC DNA]</scope>
    <source>
        <strain evidence="7">cv. UVA1</strain>
    </source>
</reference>
<evidence type="ECO:0000256" key="4">
    <source>
        <dbReference type="ARBA" id="ARBA00022842"/>
    </source>
</evidence>
<sequence length="175" mass="19391">MAGRFVLGDAPWGALEIGQSLHEFNRPEPLTEEANECLAQRELEEPVFQPVDDVTIDESVFPYSSEDFRLDTFRFSPTVIDAFSIPSKFPVPGETRKKREGNWASIRQHNVNQLDVAHELINTAISTALKKSKSVYISISCNLPAIPHPTFSRALLASSASPSGPHYCIAGLRTH</sequence>
<name>A0A5A7PUW0_STRAF</name>
<protein>
    <submittedName>
        <fullName evidence="6">Pyruvate decarboxylase</fullName>
    </submittedName>
</protein>
<keyword evidence="5" id="KW-0786">Thiamine pyrophosphate</keyword>
<dbReference type="InterPro" id="IPR012110">
    <property type="entry name" value="PDC/IPDC-like"/>
</dbReference>
<gene>
    <name evidence="6" type="ORF">STAS_12759</name>
</gene>
<dbReference type="GO" id="GO:0046872">
    <property type="term" value="F:metal ion binding"/>
    <property type="evidence" value="ECO:0007669"/>
    <property type="project" value="UniProtKB-KW"/>
</dbReference>
<comment type="cofactor">
    <cofactor evidence="1">
        <name>thiamine diphosphate</name>
        <dbReference type="ChEBI" id="CHEBI:58937"/>
    </cofactor>
</comment>
<dbReference type="PANTHER" id="PTHR43452:SF6">
    <property type="entry name" value="PYRUVATE DECARBOXYLASE 2"/>
    <property type="match status" value="1"/>
</dbReference>
<keyword evidence="3" id="KW-0479">Metal-binding</keyword>
<evidence type="ECO:0000313" key="7">
    <source>
        <dbReference type="Proteomes" id="UP000325081"/>
    </source>
</evidence>
<evidence type="ECO:0000256" key="5">
    <source>
        <dbReference type="ARBA" id="ARBA00023052"/>
    </source>
</evidence>
<organism evidence="6 7">
    <name type="scientific">Striga asiatica</name>
    <name type="common">Asiatic witchweed</name>
    <name type="synonym">Buchnera asiatica</name>
    <dbReference type="NCBI Taxonomy" id="4170"/>
    <lineage>
        <taxon>Eukaryota</taxon>
        <taxon>Viridiplantae</taxon>
        <taxon>Streptophyta</taxon>
        <taxon>Embryophyta</taxon>
        <taxon>Tracheophyta</taxon>
        <taxon>Spermatophyta</taxon>
        <taxon>Magnoliopsida</taxon>
        <taxon>eudicotyledons</taxon>
        <taxon>Gunneridae</taxon>
        <taxon>Pentapetalae</taxon>
        <taxon>asterids</taxon>
        <taxon>lamiids</taxon>
        <taxon>Lamiales</taxon>
        <taxon>Orobanchaceae</taxon>
        <taxon>Buchnereae</taxon>
        <taxon>Striga</taxon>
    </lineage>
</organism>
<dbReference type="GO" id="GO:0004737">
    <property type="term" value="F:pyruvate decarboxylase activity"/>
    <property type="evidence" value="ECO:0007669"/>
    <property type="project" value="TreeGrafter"/>
</dbReference>
<dbReference type="AlphaFoldDB" id="A0A5A7PUW0"/>
<dbReference type="EMBL" id="BKCP01005183">
    <property type="protein sequence ID" value="GER36426.1"/>
    <property type="molecule type" value="Genomic_DNA"/>
</dbReference>
<evidence type="ECO:0000256" key="2">
    <source>
        <dbReference type="ARBA" id="ARBA00007812"/>
    </source>
</evidence>
<dbReference type="GO" id="GO:0005829">
    <property type="term" value="C:cytosol"/>
    <property type="evidence" value="ECO:0007669"/>
    <property type="project" value="TreeGrafter"/>
</dbReference>
<dbReference type="Proteomes" id="UP000325081">
    <property type="component" value="Unassembled WGS sequence"/>
</dbReference>
<comment type="similarity">
    <text evidence="2">Belongs to the TPP enzyme family.</text>
</comment>
<evidence type="ECO:0000256" key="1">
    <source>
        <dbReference type="ARBA" id="ARBA00001964"/>
    </source>
</evidence>
<dbReference type="GO" id="GO:0000949">
    <property type="term" value="P:aromatic amino acid family catabolic process to alcohol via Ehrlich pathway"/>
    <property type="evidence" value="ECO:0007669"/>
    <property type="project" value="TreeGrafter"/>
</dbReference>